<dbReference type="InterPro" id="IPR029044">
    <property type="entry name" value="Nucleotide-diphossugar_trans"/>
</dbReference>
<evidence type="ECO:0000256" key="5">
    <source>
        <dbReference type="ARBA" id="ARBA00022679"/>
    </source>
</evidence>
<keyword evidence="13" id="KW-1185">Reference proteome</keyword>
<dbReference type="GO" id="GO:0016757">
    <property type="term" value="F:glycosyltransferase activity"/>
    <property type="evidence" value="ECO:0007669"/>
    <property type="project" value="UniProtKB-KW"/>
</dbReference>
<evidence type="ECO:0000256" key="10">
    <source>
        <dbReference type="ARBA" id="ARBA00048997"/>
    </source>
</evidence>
<organism evidence="12 13">
    <name type="scientific">Bogoriella caseilytica</name>
    <dbReference type="NCBI Taxonomy" id="56055"/>
    <lineage>
        <taxon>Bacteria</taxon>
        <taxon>Bacillati</taxon>
        <taxon>Actinomycetota</taxon>
        <taxon>Actinomycetes</taxon>
        <taxon>Micrococcales</taxon>
        <taxon>Bogoriellaceae</taxon>
        <taxon>Bogoriella</taxon>
    </lineage>
</organism>
<evidence type="ECO:0000256" key="1">
    <source>
        <dbReference type="ARBA" id="ARBA00001936"/>
    </source>
</evidence>
<dbReference type="Proteomes" id="UP000280668">
    <property type="component" value="Unassembled WGS sequence"/>
</dbReference>
<dbReference type="EC" id="2.4.1.266" evidence="7"/>
<dbReference type="Pfam" id="PF00535">
    <property type="entry name" value="Glycos_transf_2"/>
    <property type="match status" value="1"/>
</dbReference>
<proteinExistence type="inferred from homology"/>
<dbReference type="AlphaFoldDB" id="A0A3N2BD41"/>
<evidence type="ECO:0000313" key="13">
    <source>
        <dbReference type="Proteomes" id="UP000280668"/>
    </source>
</evidence>
<evidence type="ECO:0000256" key="6">
    <source>
        <dbReference type="ARBA" id="ARBA00022842"/>
    </source>
</evidence>
<evidence type="ECO:0000256" key="4">
    <source>
        <dbReference type="ARBA" id="ARBA00022676"/>
    </source>
</evidence>
<name>A0A3N2BD41_9MICO</name>
<reference evidence="12 13" key="1">
    <citation type="submission" date="2018-11" db="EMBL/GenBank/DDBJ databases">
        <title>Sequencing the genomes of 1000 actinobacteria strains.</title>
        <authorList>
            <person name="Klenk H.-P."/>
        </authorList>
    </citation>
    <scope>NUCLEOTIDE SEQUENCE [LARGE SCALE GENOMIC DNA]</scope>
    <source>
        <strain evidence="12 13">DSM 11294</strain>
    </source>
</reference>
<comment type="catalytic activity">
    <reaction evidence="9">
        <text>(2R)-3-phosphoglycerate + UDP-alpha-D-glucose = (2R)-2-O-(alpha-D-glucopyranosyl)-3-phospho-glycerate + UDP + H(+)</text>
        <dbReference type="Rhea" id="RHEA:31319"/>
        <dbReference type="ChEBI" id="CHEBI:15378"/>
        <dbReference type="ChEBI" id="CHEBI:58223"/>
        <dbReference type="ChEBI" id="CHEBI:58272"/>
        <dbReference type="ChEBI" id="CHEBI:58885"/>
        <dbReference type="ChEBI" id="CHEBI:62600"/>
        <dbReference type="EC" id="2.4.1.266"/>
    </reaction>
    <physiologicalReaction direction="left-to-right" evidence="9">
        <dbReference type="Rhea" id="RHEA:31320"/>
    </physiologicalReaction>
</comment>
<keyword evidence="4" id="KW-0328">Glycosyltransferase</keyword>
<evidence type="ECO:0000256" key="3">
    <source>
        <dbReference type="ARBA" id="ARBA00006739"/>
    </source>
</evidence>
<evidence type="ECO:0000256" key="7">
    <source>
        <dbReference type="ARBA" id="ARBA00039022"/>
    </source>
</evidence>
<keyword evidence="5 12" id="KW-0808">Transferase</keyword>
<accession>A0A3N2BD41</accession>
<dbReference type="InterPro" id="IPR050256">
    <property type="entry name" value="Glycosyltransferase_2"/>
</dbReference>
<dbReference type="Gene3D" id="3.90.550.10">
    <property type="entry name" value="Spore Coat Polysaccharide Biosynthesis Protein SpsA, Chain A"/>
    <property type="match status" value="1"/>
</dbReference>
<comment type="caution">
    <text evidence="12">The sequence shown here is derived from an EMBL/GenBank/DDBJ whole genome shotgun (WGS) entry which is preliminary data.</text>
</comment>
<comment type="cofactor">
    <cofactor evidence="2">
        <name>Mg(2+)</name>
        <dbReference type="ChEBI" id="CHEBI:18420"/>
    </cofactor>
</comment>
<evidence type="ECO:0000313" key="12">
    <source>
        <dbReference type="EMBL" id="ROR73169.1"/>
    </source>
</evidence>
<sequence>MSSSRSQRVAVIIPAKDEAGHVAATVRAARAIPHVDLVLVVDDGSDDDTQHAARSAGAVVVRHSVERGKATAMETGAAVVAMRDVPGSPPRHLLFLDAGLGETAVATAPVVVPVLDGEADCAIAVRAPGSGPGGRSVISALARKGIAKATGWTPMQPLSAQRCVTREAFDAVNPLARGWGVETGMIIDLLVAGYTLIEVPCELDRPVTTSDFSARMRGSAHYRDVALAINSRKLRRIRVPRRERGDLPQRQKPGYPYRAWVRDVTQAASDHGH</sequence>
<dbReference type="PANTHER" id="PTHR48090">
    <property type="entry name" value="UNDECAPRENYL-PHOSPHATE 4-DEOXY-4-FORMAMIDO-L-ARABINOSE TRANSFERASE-RELATED"/>
    <property type="match status" value="1"/>
</dbReference>
<dbReference type="PANTHER" id="PTHR48090:SF10">
    <property type="entry name" value="GLUCOSYL-3-PHOSPHOGLYCERATE SYNTHASE"/>
    <property type="match status" value="1"/>
</dbReference>
<evidence type="ECO:0000256" key="9">
    <source>
        <dbReference type="ARBA" id="ARBA00048689"/>
    </source>
</evidence>
<dbReference type="InterPro" id="IPR001173">
    <property type="entry name" value="Glyco_trans_2-like"/>
</dbReference>
<dbReference type="RefSeq" id="WP_245991032.1">
    <property type="nucleotide sequence ID" value="NZ_RKHK01000001.1"/>
</dbReference>
<dbReference type="SUPFAM" id="SSF53448">
    <property type="entry name" value="Nucleotide-diphospho-sugar transferases"/>
    <property type="match status" value="1"/>
</dbReference>
<comment type="cofactor">
    <cofactor evidence="1">
        <name>Mn(2+)</name>
        <dbReference type="ChEBI" id="CHEBI:29035"/>
    </cofactor>
</comment>
<evidence type="ECO:0000256" key="2">
    <source>
        <dbReference type="ARBA" id="ARBA00001946"/>
    </source>
</evidence>
<keyword evidence="6" id="KW-0460">Magnesium</keyword>
<feature type="domain" description="Glycosyltransferase 2-like" evidence="11">
    <location>
        <begin position="11"/>
        <end position="79"/>
    </location>
</feature>
<comment type="catalytic activity">
    <reaction evidence="10">
        <text>an NDP-alpha-D-glucose + (2R)-3-phosphoglycerate = (2R)-2-O-(alpha-D-glucopyranosyl)-3-phospho-glycerate + a ribonucleoside 5'-diphosphate + H(+)</text>
        <dbReference type="Rhea" id="RHEA:47244"/>
        <dbReference type="ChEBI" id="CHEBI:15378"/>
        <dbReference type="ChEBI" id="CHEBI:57930"/>
        <dbReference type="ChEBI" id="CHEBI:58272"/>
        <dbReference type="ChEBI" id="CHEBI:62600"/>
        <dbReference type="ChEBI" id="CHEBI:76533"/>
        <dbReference type="EC" id="2.4.1.266"/>
    </reaction>
    <physiologicalReaction direction="left-to-right" evidence="10">
        <dbReference type="Rhea" id="RHEA:47245"/>
    </physiologicalReaction>
</comment>
<dbReference type="EMBL" id="RKHK01000001">
    <property type="protein sequence ID" value="ROR73169.1"/>
    <property type="molecule type" value="Genomic_DNA"/>
</dbReference>
<gene>
    <name evidence="12" type="ORF">EDD31_1535</name>
</gene>
<evidence type="ECO:0000259" key="11">
    <source>
        <dbReference type="Pfam" id="PF00535"/>
    </source>
</evidence>
<evidence type="ECO:0000256" key="8">
    <source>
        <dbReference type="ARBA" id="ARBA00040894"/>
    </source>
</evidence>
<protein>
    <recommendedName>
        <fullName evidence="8">Glucosyl-3-phosphoglycerate synthase</fullName>
        <ecNumber evidence="7">2.4.1.266</ecNumber>
    </recommendedName>
</protein>
<comment type="similarity">
    <text evidence="3">Belongs to the glycosyltransferase 2 family.</text>
</comment>